<dbReference type="EMBL" id="OMOH01000007">
    <property type="protein sequence ID" value="SPF68979.1"/>
    <property type="molecule type" value="Genomic_DNA"/>
</dbReference>
<dbReference type="GO" id="GO:0090563">
    <property type="term" value="F:protein-phosphocysteine-sugar phosphotransferase activity"/>
    <property type="evidence" value="ECO:0007669"/>
    <property type="project" value="TreeGrafter"/>
</dbReference>
<feature type="domain" description="PTS EIIB type-2" evidence="15">
    <location>
        <begin position="7"/>
        <end position="102"/>
    </location>
</feature>
<dbReference type="CDD" id="cd05569">
    <property type="entry name" value="PTS_IIB_fructose"/>
    <property type="match status" value="1"/>
</dbReference>
<dbReference type="InterPro" id="IPR002178">
    <property type="entry name" value="PTS_EIIA_type-2_dom"/>
</dbReference>
<feature type="transmembrane region" description="Helical" evidence="13">
    <location>
        <begin position="200"/>
        <end position="217"/>
    </location>
</feature>
<dbReference type="EC" id="2.7.1.-" evidence="17"/>
<dbReference type="InterPro" id="IPR003501">
    <property type="entry name" value="PTS_EIIB_2/3"/>
</dbReference>
<protein>
    <submittedName>
        <fullName evidence="17">Protein-Npi-phosphohistidine-sugar phosphotransferase</fullName>
        <ecNumber evidence="17">2.7.1.-</ecNumber>
    </submittedName>
</protein>
<dbReference type="PROSITE" id="PS51104">
    <property type="entry name" value="PTS_EIIC_TYPE_2"/>
    <property type="match status" value="1"/>
</dbReference>
<accession>A0A375I6F0</accession>
<keyword evidence="8 13" id="KW-0812">Transmembrane</keyword>
<dbReference type="NCBIfam" id="TIGR01427">
    <property type="entry name" value="PTS_IIC_fructo"/>
    <property type="match status" value="1"/>
</dbReference>
<dbReference type="InterPro" id="IPR013011">
    <property type="entry name" value="PTS_EIIB_2"/>
</dbReference>
<comment type="subcellular location">
    <subcellularLocation>
        <location evidence="1">Cell inner membrane</location>
        <topology evidence="1">Multi-pass membrane protein</topology>
    </subcellularLocation>
</comment>
<evidence type="ECO:0000256" key="8">
    <source>
        <dbReference type="ARBA" id="ARBA00022692"/>
    </source>
</evidence>
<dbReference type="GO" id="GO:0009401">
    <property type="term" value="P:phosphoenolpyruvate-dependent sugar phosphotransferase system"/>
    <property type="evidence" value="ECO:0007669"/>
    <property type="project" value="UniProtKB-KW"/>
</dbReference>
<dbReference type="PROSITE" id="PS00372">
    <property type="entry name" value="PTS_EIIA_TYPE_2_HIS"/>
    <property type="match status" value="1"/>
</dbReference>
<dbReference type="InterPro" id="IPR016152">
    <property type="entry name" value="PTrfase/Anion_transptr"/>
</dbReference>
<dbReference type="InterPro" id="IPR013014">
    <property type="entry name" value="PTS_EIIC_2"/>
</dbReference>
<dbReference type="NCBIfam" id="TIGR00829">
    <property type="entry name" value="FRU"/>
    <property type="match status" value="1"/>
</dbReference>
<feature type="transmembrane region" description="Helical" evidence="13">
    <location>
        <begin position="398"/>
        <end position="418"/>
    </location>
</feature>
<dbReference type="PROSITE" id="PS51099">
    <property type="entry name" value="PTS_EIIB_TYPE_2"/>
    <property type="match status" value="1"/>
</dbReference>
<keyword evidence="2" id="KW-0813">Transport</keyword>
<dbReference type="SUPFAM" id="SSF55804">
    <property type="entry name" value="Phoshotransferase/anion transport protein"/>
    <property type="match status" value="1"/>
</dbReference>
<evidence type="ECO:0000313" key="18">
    <source>
        <dbReference type="Proteomes" id="UP000265962"/>
    </source>
</evidence>
<evidence type="ECO:0000256" key="13">
    <source>
        <dbReference type="SAM" id="Phobius"/>
    </source>
</evidence>
<dbReference type="InterPro" id="IPR004715">
    <property type="entry name" value="PTS_IIA_fruc"/>
</dbReference>
<feature type="transmembrane region" description="Helical" evidence="13">
    <location>
        <begin position="371"/>
        <end position="391"/>
    </location>
</feature>
<dbReference type="InterPro" id="IPR003353">
    <property type="entry name" value="PTS_IIB_fruc"/>
</dbReference>
<dbReference type="Gene3D" id="3.40.930.10">
    <property type="entry name" value="Mannitol-specific EII, Chain A"/>
    <property type="match status" value="1"/>
</dbReference>
<feature type="transmembrane region" description="Helical" evidence="13">
    <location>
        <begin position="322"/>
        <end position="351"/>
    </location>
</feature>
<dbReference type="PANTHER" id="PTHR30505:SF0">
    <property type="entry name" value="FRUCTOSE-LIKE PTS SYSTEM EIIBC COMPONENT-RELATED"/>
    <property type="match status" value="1"/>
</dbReference>
<dbReference type="GO" id="GO:0022877">
    <property type="term" value="F:protein-N(PI)-phosphohistidine-fructose phosphotransferase system transporter activity"/>
    <property type="evidence" value="ECO:0007669"/>
    <property type="project" value="InterPro"/>
</dbReference>
<evidence type="ECO:0000256" key="12">
    <source>
        <dbReference type="SAM" id="MobiDB-lite"/>
    </source>
</evidence>
<dbReference type="NCBIfam" id="TIGR00848">
    <property type="entry name" value="fruA"/>
    <property type="match status" value="1"/>
</dbReference>
<keyword evidence="6 17" id="KW-0808">Transferase</keyword>
<dbReference type="Gene3D" id="3.40.50.2300">
    <property type="match status" value="1"/>
</dbReference>
<sequence>MTDSRHLLAITACPSGVAHTYMAAEALTDAAAARGFTIDVETHGSIGVEGTFTQDSIDRADAVIIAADKNIELDRFRGKPVVVSTVSEGINRADGLIDDALVAKPLEGEASASKSAEHTGAGVIYKALMNGVSHMIPFVVTGGLMLALAYSIGGTPTQQGLVIPEGSFWYLISQIGTLAFNLMVPVLSGFIAMAIADRPGLAPGLITGFIATTPALYHSEAGAGFLGGIVTGFMSGCVALLIKKIKVHKWIAPIWPIIVIPVLTTTVVGLIFVYALGTPIAAFFTWLTTALAGMGGTQVGLLGLLLGAMIGFDMGGPVNKVAFLFAGGLIASGTSVPMGMVAVAIATPPIGMGVATLVRRRLFTDAERENGIAAIFMGFFGITEGAIPFAAAHPLQVIPANVIGSAVGAAVAGLFGVSNEVMWGGGIVAVLGVVNRPLQFFCALAVGVAVNAVLAILLLDLGNLRSRRTDRAIPDQDQDTRTDAVDAPGDAAGSPVETADKAEPATRAVSFTDYLRPDSVILDEKLIGREQVIAALAARGTATGQLKDADQIVATAMDREAMGTTAVGDALAIPHAKCDAAIEPFLGFARLSAGIDWEAADGGPVDLVFLIAVPEAAAGNEHLRILAALARTLMHERVREELYAARTPKDVIDVLSGRVRA</sequence>
<reference evidence="18" key="1">
    <citation type="submission" date="2018-02" db="EMBL/GenBank/DDBJ databases">
        <authorList>
            <person name="Hornung B."/>
        </authorList>
    </citation>
    <scope>NUCLEOTIDE SEQUENCE [LARGE SCALE GENOMIC DNA]</scope>
</reference>
<evidence type="ECO:0000256" key="9">
    <source>
        <dbReference type="ARBA" id="ARBA00022777"/>
    </source>
</evidence>
<evidence type="ECO:0000256" key="3">
    <source>
        <dbReference type="ARBA" id="ARBA00022475"/>
    </source>
</evidence>
<dbReference type="Pfam" id="PF02302">
    <property type="entry name" value="PTS_IIB"/>
    <property type="match status" value="1"/>
</dbReference>
<evidence type="ECO:0000256" key="11">
    <source>
        <dbReference type="ARBA" id="ARBA00023136"/>
    </source>
</evidence>
<evidence type="ECO:0000256" key="4">
    <source>
        <dbReference type="ARBA" id="ARBA00022553"/>
    </source>
</evidence>
<keyword evidence="11 13" id="KW-0472">Membrane</keyword>
<dbReference type="InterPro" id="IPR006327">
    <property type="entry name" value="PTS_IIC_fruc"/>
</dbReference>
<dbReference type="InterPro" id="IPR036095">
    <property type="entry name" value="PTS_EIIB-like_sf"/>
</dbReference>
<feature type="domain" description="PTS EIIA type-2" evidence="14">
    <location>
        <begin position="513"/>
        <end position="658"/>
    </location>
</feature>
<keyword evidence="3" id="KW-1003">Cell membrane</keyword>
<evidence type="ECO:0000256" key="6">
    <source>
        <dbReference type="ARBA" id="ARBA00022679"/>
    </source>
</evidence>
<gene>
    <name evidence="17" type="ORF">PROPJV5_1953</name>
</gene>
<feature type="transmembrane region" description="Helical" evidence="13">
    <location>
        <begin position="168"/>
        <end position="193"/>
    </location>
</feature>
<dbReference type="GO" id="GO:0016301">
    <property type="term" value="F:kinase activity"/>
    <property type="evidence" value="ECO:0007669"/>
    <property type="project" value="UniProtKB-KW"/>
</dbReference>
<feature type="domain" description="PTS EIIC type-2" evidence="16">
    <location>
        <begin position="124"/>
        <end position="468"/>
    </location>
</feature>
<evidence type="ECO:0000256" key="1">
    <source>
        <dbReference type="ARBA" id="ARBA00004429"/>
    </source>
</evidence>
<evidence type="ECO:0000256" key="10">
    <source>
        <dbReference type="ARBA" id="ARBA00022989"/>
    </source>
</evidence>
<keyword evidence="9" id="KW-0418">Kinase</keyword>
<dbReference type="CDD" id="cd00211">
    <property type="entry name" value="PTS_IIA_fru"/>
    <property type="match status" value="1"/>
</dbReference>
<keyword evidence="4" id="KW-0597">Phosphoprotein</keyword>
<evidence type="ECO:0000256" key="2">
    <source>
        <dbReference type="ARBA" id="ARBA00022448"/>
    </source>
</evidence>
<evidence type="ECO:0000259" key="15">
    <source>
        <dbReference type="PROSITE" id="PS51099"/>
    </source>
</evidence>
<dbReference type="Pfam" id="PF00359">
    <property type="entry name" value="PTS_EIIA_2"/>
    <property type="match status" value="1"/>
</dbReference>
<feature type="transmembrane region" description="Helical" evidence="13">
    <location>
        <begin position="283"/>
        <end position="310"/>
    </location>
</feature>
<organism evidence="17 18">
    <name type="scientific">Propionibacterium ruminifibrarum</name>
    <dbReference type="NCBI Taxonomy" id="1962131"/>
    <lineage>
        <taxon>Bacteria</taxon>
        <taxon>Bacillati</taxon>
        <taxon>Actinomycetota</taxon>
        <taxon>Actinomycetes</taxon>
        <taxon>Propionibacteriales</taxon>
        <taxon>Propionibacteriaceae</taxon>
        <taxon>Propionibacterium</taxon>
    </lineage>
</organism>
<dbReference type="PANTHER" id="PTHR30505">
    <property type="entry name" value="FRUCTOSE-LIKE PERMEASE"/>
    <property type="match status" value="1"/>
</dbReference>
<feature type="transmembrane region" description="Helical" evidence="13">
    <location>
        <begin position="254"/>
        <end position="277"/>
    </location>
</feature>
<feature type="transmembrane region" description="Helical" evidence="13">
    <location>
        <begin position="135"/>
        <end position="153"/>
    </location>
</feature>
<feature type="transmembrane region" description="Helical" evidence="13">
    <location>
        <begin position="223"/>
        <end position="242"/>
    </location>
</feature>
<keyword evidence="10 13" id="KW-1133">Transmembrane helix</keyword>
<evidence type="ECO:0000259" key="14">
    <source>
        <dbReference type="PROSITE" id="PS51094"/>
    </source>
</evidence>
<dbReference type="GO" id="GO:0005351">
    <property type="term" value="F:carbohydrate:proton symporter activity"/>
    <property type="evidence" value="ECO:0007669"/>
    <property type="project" value="InterPro"/>
</dbReference>
<keyword evidence="7" id="KW-0598">Phosphotransferase system</keyword>
<feature type="region of interest" description="Disordered" evidence="12">
    <location>
        <begin position="472"/>
        <end position="499"/>
    </location>
</feature>
<evidence type="ECO:0000256" key="5">
    <source>
        <dbReference type="ARBA" id="ARBA00022597"/>
    </source>
</evidence>
<name>A0A375I6F0_9ACTN</name>
<evidence type="ECO:0000313" key="17">
    <source>
        <dbReference type="EMBL" id="SPF68979.1"/>
    </source>
</evidence>
<dbReference type="OrthoDB" id="9782569at2"/>
<dbReference type="Proteomes" id="UP000265962">
    <property type="component" value="Unassembled WGS sequence"/>
</dbReference>
<dbReference type="InterPro" id="IPR050864">
    <property type="entry name" value="Bacterial_PTS_Sugar_Transport"/>
</dbReference>
<feature type="transmembrane region" description="Helical" evidence="13">
    <location>
        <begin position="438"/>
        <end position="459"/>
    </location>
</feature>
<proteinExistence type="predicted"/>
<dbReference type="RefSeq" id="WP_119716105.1">
    <property type="nucleotide sequence ID" value="NZ_OMOH01000007.1"/>
</dbReference>
<dbReference type="PROSITE" id="PS51094">
    <property type="entry name" value="PTS_EIIA_TYPE_2"/>
    <property type="match status" value="1"/>
</dbReference>
<evidence type="ECO:0000259" key="16">
    <source>
        <dbReference type="PROSITE" id="PS51104"/>
    </source>
</evidence>
<keyword evidence="18" id="KW-1185">Reference proteome</keyword>
<dbReference type="AlphaFoldDB" id="A0A375I6F0"/>
<keyword evidence="5" id="KW-0762">Sugar transport</keyword>
<dbReference type="GO" id="GO:0005886">
    <property type="term" value="C:plasma membrane"/>
    <property type="evidence" value="ECO:0007669"/>
    <property type="project" value="UniProtKB-SubCell"/>
</dbReference>
<evidence type="ECO:0000256" key="7">
    <source>
        <dbReference type="ARBA" id="ARBA00022683"/>
    </source>
</evidence>
<feature type="compositionally biased region" description="Basic and acidic residues" evidence="12">
    <location>
        <begin position="472"/>
        <end position="484"/>
    </location>
</feature>
<dbReference type="SUPFAM" id="SSF52794">
    <property type="entry name" value="PTS system IIB component-like"/>
    <property type="match status" value="1"/>
</dbReference>